<reference evidence="13" key="1">
    <citation type="journal article" date="2021" name="Sci. Adv.">
        <title>The American lobster genome reveals insights on longevity, neural, and immune adaptations.</title>
        <authorList>
            <person name="Polinski J.M."/>
            <person name="Zimin A.V."/>
            <person name="Clark K.F."/>
            <person name="Kohn A.B."/>
            <person name="Sadowski N."/>
            <person name="Timp W."/>
            <person name="Ptitsyn A."/>
            <person name="Khanna P."/>
            <person name="Romanova D.Y."/>
            <person name="Williams P."/>
            <person name="Greenwood S.J."/>
            <person name="Moroz L.L."/>
            <person name="Walt D.R."/>
            <person name="Bodnar A.G."/>
        </authorList>
    </citation>
    <scope>NUCLEOTIDE SEQUENCE</scope>
    <source>
        <strain evidence="13">GMGI-L3</strain>
    </source>
</reference>
<dbReference type="CDD" id="cd18091">
    <property type="entry name" value="SpoU-like_TRM3-like"/>
    <property type="match status" value="1"/>
</dbReference>
<evidence type="ECO:0000256" key="5">
    <source>
        <dbReference type="ARBA" id="ARBA00022884"/>
    </source>
</evidence>
<evidence type="ECO:0000256" key="6">
    <source>
        <dbReference type="ARBA" id="ARBA00022990"/>
    </source>
</evidence>
<dbReference type="AlphaFoldDB" id="A0A8J5N618"/>
<evidence type="ECO:0000256" key="4">
    <source>
        <dbReference type="ARBA" id="ARBA00022691"/>
    </source>
</evidence>
<evidence type="ECO:0000256" key="8">
    <source>
        <dbReference type="ARBA" id="ARBA00093361"/>
    </source>
</evidence>
<dbReference type="InterPro" id="IPR001537">
    <property type="entry name" value="SpoU_MeTrfase"/>
</dbReference>
<dbReference type="EMBL" id="JAHLQT010009009">
    <property type="protein sequence ID" value="KAG7173757.1"/>
    <property type="molecule type" value="Genomic_DNA"/>
</dbReference>
<evidence type="ECO:0000256" key="11">
    <source>
        <dbReference type="ARBA" id="ARBA00093656"/>
    </source>
</evidence>
<dbReference type="GO" id="GO:0003723">
    <property type="term" value="F:RNA binding"/>
    <property type="evidence" value="ECO:0007669"/>
    <property type="project" value="UniProtKB-KW"/>
</dbReference>
<evidence type="ECO:0000313" key="13">
    <source>
        <dbReference type="EMBL" id="KAG7173757.1"/>
    </source>
</evidence>
<comment type="caution">
    <text evidence="13">The sequence shown here is derived from an EMBL/GenBank/DDBJ whole genome shotgun (WGS) entry which is preliminary data.</text>
</comment>
<name>A0A8J5N618_HOMAM</name>
<evidence type="ECO:0000259" key="12">
    <source>
        <dbReference type="Pfam" id="PF00588"/>
    </source>
</evidence>
<keyword evidence="14" id="KW-1185">Reference proteome</keyword>
<protein>
    <recommendedName>
        <fullName evidence="10">tRNA (guanosine(18)-2'-O)-methyltransferase TARBP1</fullName>
        <ecNumber evidence="9">2.1.1.34</ecNumber>
    </recommendedName>
    <alternativeName>
        <fullName evidence="11">TAR RNA-binding protein 1</fullName>
    </alternativeName>
</protein>
<evidence type="ECO:0000256" key="3">
    <source>
        <dbReference type="ARBA" id="ARBA00022679"/>
    </source>
</evidence>
<dbReference type="PANTHER" id="PTHR12029:SF11">
    <property type="entry name" value="METHYLTRANSFERASE TARBP1-RELATED"/>
    <property type="match status" value="1"/>
</dbReference>
<evidence type="ECO:0000313" key="14">
    <source>
        <dbReference type="Proteomes" id="UP000747542"/>
    </source>
</evidence>
<sequence>MWVLEFYLTPSSSSASLALYWVSLRKMWHHCEAKQVTAVLRRYEPVQQCLQFVVEHGNSARNTLNMLNDFYFKVFHPIQHYTLETILHDLPCLSLLADDEWLTIDFFLGVMDTQDLPLCGDLPLHNADQVLAESLPAPWVIKAAGDTSPVEDKDGPSESTNNVQRKITPWKSMVPEITASLDLPEQPETHPSRGALIVVASLIDKPPNLGGLCRTCEVFSVKEYIVPSLSILEDPTFNSLSQTAQQWVPMKEVKPDCLAHYLRTLQNEGYTLVAAEQTANSIKLSEYSFPERTVVILGNEREGIPCELLQLLDVCVEIPQTGIIRSLNVHVSGALFIWEYTRQHLKKLA</sequence>
<accession>A0A8J5N618</accession>
<dbReference type="Gene3D" id="3.40.1280.10">
    <property type="match status" value="1"/>
</dbReference>
<dbReference type="PANTHER" id="PTHR12029">
    <property type="entry name" value="RNA METHYLTRANSFERASE"/>
    <property type="match status" value="1"/>
</dbReference>
<comment type="function">
    <text evidence="8">S-adenosyl-L-methionine-dependent 2'-O-ribose methyltransferase that catalyzes the formation of 2'-O-methylguanosine at position 18 (Gm18) in a subset of tRNA. Selectively mediates Gm18 methylation of tRNAGln-TTG/CTG and tRNASer-TGA/GCT. Gm18 modification can enhance the stability of modified tRNAs.</text>
</comment>
<dbReference type="EC" id="2.1.1.34" evidence="9"/>
<evidence type="ECO:0000256" key="9">
    <source>
        <dbReference type="ARBA" id="ARBA00093594"/>
    </source>
</evidence>
<evidence type="ECO:0000256" key="1">
    <source>
        <dbReference type="ARBA" id="ARBA00007228"/>
    </source>
</evidence>
<evidence type="ECO:0000256" key="7">
    <source>
        <dbReference type="ARBA" id="ARBA00093266"/>
    </source>
</evidence>
<keyword evidence="5" id="KW-0694">RNA-binding</keyword>
<gene>
    <name evidence="13" type="primary">TARBP1-L2</name>
    <name evidence="13" type="ORF">Hamer_G018903</name>
</gene>
<dbReference type="InterPro" id="IPR029026">
    <property type="entry name" value="tRNA_m1G_MTases_N"/>
</dbReference>
<comment type="catalytic activity">
    <reaction evidence="7">
        <text>guanosine(18) in tRNA + S-adenosyl-L-methionine = 2'-O-methylguanosine(18) in tRNA + S-adenosyl-L-homocysteine + H(+)</text>
        <dbReference type="Rhea" id="RHEA:20077"/>
        <dbReference type="Rhea" id="RHEA-COMP:10190"/>
        <dbReference type="Rhea" id="RHEA-COMP:10192"/>
        <dbReference type="ChEBI" id="CHEBI:15378"/>
        <dbReference type="ChEBI" id="CHEBI:57856"/>
        <dbReference type="ChEBI" id="CHEBI:59789"/>
        <dbReference type="ChEBI" id="CHEBI:74269"/>
        <dbReference type="ChEBI" id="CHEBI:74445"/>
        <dbReference type="EC" id="2.1.1.34"/>
    </reaction>
    <physiologicalReaction direction="left-to-right" evidence="7">
        <dbReference type="Rhea" id="RHEA:20078"/>
    </physiologicalReaction>
</comment>
<evidence type="ECO:0000256" key="10">
    <source>
        <dbReference type="ARBA" id="ARBA00093636"/>
    </source>
</evidence>
<feature type="domain" description="tRNA/rRNA methyltransferase SpoU type" evidence="12">
    <location>
        <begin position="196"/>
        <end position="337"/>
    </location>
</feature>
<keyword evidence="3" id="KW-0808">Transferase</keyword>
<dbReference type="SUPFAM" id="SSF75217">
    <property type="entry name" value="alpha/beta knot"/>
    <property type="match status" value="1"/>
</dbReference>
<dbReference type="FunFam" id="3.40.1280.10:FF:000010">
    <property type="entry name" value="probable methyltransferase TARBP1"/>
    <property type="match status" value="1"/>
</dbReference>
<dbReference type="InterPro" id="IPR029028">
    <property type="entry name" value="Alpha/beta_knot_MTases"/>
</dbReference>
<proteinExistence type="inferred from homology"/>
<dbReference type="InterPro" id="IPR044748">
    <property type="entry name" value="Trm3/TARBP1_C"/>
</dbReference>
<organism evidence="13 14">
    <name type="scientific">Homarus americanus</name>
    <name type="common">American lobster</name>
    <dbReference type="NCBI Taxonomy" id="6706"/>
    <lineage>
        <taxon>Eukaryota</taxon>
        <taxon>Metazoa</taxon>
        <taxon>Ecdysozoa</taxon>
        <taxon>Arthropoda</taxon>
        <taxon>Crustacea</taxon>
        <taxon>Multicrustacea</taxon>
        <taxon>Malacostraca</taxon>
        <taxon>Eumalacostraca</taxon>
        <taxon>Eucarida</taxon>
        <taxon>Decapoda</taxon>
        <taxon>Pleocyemata</taxon>
        <taxon>Astacidea</taxon>
        <taxon>Nephropoidea</taxon>
        <taxon>Nephropidae</taxon>
        <taxon>Homarus</taxon>
    </lineage>
</organism>
<evidence type="ECO:0000256" key="2">
    <source>
        <dbReference type="ARBA" id="ARBA00022603"/>
    </source>
</evidence>
<keyword evidence="4" id="KW-0949">S-adenosyl-L-methionine</keyword>
<keyword evidence="2 13" id="KW-0489">Methyltransferase</keyword>
<dbReference type="Proteomes" id="UP000747542">
    <property type="component" value="Unassembled WGS sequence"/>
</dbReference>
<dbReference type="Pfam" id="PF00588">
    <property type="entry name" value="SpoU_methylase"/>
    <property type="match status" value="1"/>
</dbReference>
<keyword evidence="6" id="KW-0007">Acetylation</keyword>
<dbReference type="GO" id="GO:0141100">
    <property type="term" value="F:tRNA (guanine(18)-2'-O)-methyltransferase activity"/>
    <property type="evidence" value="ECO:0007669"/>
    <property type="project" value="UniProtKB-EC"/>
</dbReference>
<dbReference type="GO" id="GO:0030488">
    <property type="term" value="P:tRNA methylation"/>
    <property type="evidence" value="ECO:0007669"/>
    <property type="project" value="InterPro"/>
</dbReference>
<comment type="similarity">
    <text evidence="1">Belongs to the class IV-like SAM-binding methyltransferase superfamily. RNA methyltransferase TrmH family.</text>
</comment>
<dbReference type="InterPro" id="IPR045330">
    <property type="entry name" value="TRM3/TARBP1"/>
</dbReference>